<evidence type="ECO:0000313" key="2">
    <source>
        <dbReference type="Proteomes" id="UP000612899"/>
    </source>
</evidence>
<keyword evidence="2" id="KW-1185">Reference proteome</keyword>
<dbReference type="Proteomes" id="UP000612899">
    <property type="component" value="Unassembled WGS sequence"/>
</dbReference>
<proteinExistence type="predicted"/>
<dbReference type="GO" id="GO:0008199">
    <property type="term" value="F:ferric iron binding"/>
    <property type="evidence" value="ECO:0007669"/>
    <property type="project" value="TreeGrafter"/>
</dbReference>
<organism evidence="1 2">
    <name type="scientific">Rhizocola hellebori</name>
    <dbReference type="NCBI Taxonomy" id="1392758"/>
    <lineage>
        <taxon>Bacteria</taxon>
        <taxon>Bacillati</taxon>
        <taxon>Actinomycetota</taxon>
        <taxon>Actinomycetes</taxon>
        <taxon>Micromonosporales</taxon>
        <taxon>Micromonosporaceae</taxon>
        <taxon>Rhizocola</taxon>
    </lineage>
</organism>
<evidence type="ECO:0008006" key="3">
    <source>
        <dbReference type="Google" id="ProtNLM"/>
    </source>
</evidence>
<name>A0A8J3VLD2_9ACTN</name>
<dbReference type="PANTHER" id="PTHR37689:SF1">
    <property type="entry name" value="PROTEIN FDHE"/>
    <property type="match status" value="1"/>
</dbReference>
<dbReference type="InterPro" id="IPR024064">
    <property type="entry name" value="FdhE-like_sf"/>
</dbReference>
<dbReference type="PANTHER" id="PTHR37689">
    <property type="entry name" value="PROTEIN FDHE"/>
    <property type="match status" value="1"/>
</dbReference>
<sequence>MDLDSRRQRAWHLRERYPFAQQMLGVYVAVVEVWGSLENELPPPGELASWAGEKMLPGVVKATEAAAPQPLAVATHDLARSGRAVEVLAGWLAGQELGPAERFLARACLQAPLEALREEAGTACAADPAPRGGRHCPRCGGLPQLSIRAGADDPLVRGQRQLSCARCAHRWQYSASSCPSCGESTGARRTVYAEKHDGPVVSRTADGGTELFAHLSIDACATCQRYLIDVDSGRDARAVPEVDELVALPLDLYANEQGLSKVTPNLMGF</sequence>
<dbReference type="RefSeq" id="WP_239124419.1">
    <property type="nucleotide sequence ID" value="NZ_BONY01000097.1"/>
</dbReference>
<accession>A0A8J3VLD2</accession>
<gene>
    <name evidence="1" type="ORF">Rhe02_85940</name>
</gene>
<dbReference type="EMBL" id="BONY01000097">
    <property type="protein sequence ID" value="GIH10527.1"/>
    <property type="molecule type" value="Genomic_DNA"/>
</dbReference>
<dbReference type="InterPro" id="IPR006452">
    <property type="entry name" value="Formate_DH_accessory"/>
</dbReference>
<reference evidence="1" key="1">
    <citation type="submission" date="2021-01" db="EMBL/GenBank/DDBJ databases">
        <title>Whole genome shotgun sequence of Rhizocola hellebori NBRC 109834.</title>
        <authorList>
            <person name="Komaki H."/>
            <person name="Tamura T."/>
        </authorList>
    </citation>
    <scope>NUCLEOTIDE SEQUENCE</scope>
    <source>
        <strain evidence="1">NBRC 109834</strain>
    </source>
</reference>
<dbReference type="Gene3D" id="3.90.1670.10">
    <property type="entry name" value="FdhE-like domain"/>
    <property type="match status" value="1"/>
</dbReference>
<dbReference type="AlphaFoldDB" id="A0A8J3VLD2"/>
<comment type="caution">
    <text evidence="1">The sequence shown here is derived from an EMBL/GenBank/DDBJ whole genome shotgun (WGS) entry which is preliminary data.</text>
</comment>
<protein>
    <recommendedName>
        <fullName evidence="3">Formate dehydrogenase accessory protein FdhE</fullName>
    </recommendedName>
</protein>
<dbReference type="SUPFAM" id="SSF144020">
    <property type="entry name" value="FdhE-like"/>
    <property type="match status" value="1"/>
</dbReference>
<dbReference type="GO" id="GO:0051604">
    <property type="term" value="P:protein maturation"/>
    <property type="evidence" value="ECO:0007669"/>
    <property type="project" value="TreeGrafter"/>
</dbReference>
<evidence type="ECO:0000313" key="1">
    <source>
        <dbReference type="EMBL" id="GIH10527.1"/>
    </source>
</evidence>
<dbReference type="GO" id="GO:0005829">
    <property type="term" value="C:cytosol"/>
    <property type="evidence" value="ECO:0007669"/>
    <property type="project" value="TreeGrafter"/>
</dbReference>